<evidence type="ECO:0000313" key="3">
    <source>
        <dbReference type="Proteomes" id="UP000469523"/>
    </source>
</evidence>
<dbReference type="Proteomes" id="UP000469523">
    <property type="component" value="Unassembled WGS sequence"/>
</dbReference>
<dbReference type="PANTHER" id="PTHR43138">
    <property type="entry name" value="ACETYLTRANSFERASE, GNAT FAMILY"/>
    <property type="match status" value="1"/>
</dbReference>
<dbReference type="PROSITE" id="PS51186">
    <property type="entry name" value="GNAT"/>
    <property type="match status" value="1"/>
</dbReference>
<dbReference type="Pfam" id="PF00583">
    <property type="entry name" value="Acetyltransf_1"/>
    <property type="match status" value="1"/>
</dbReference>
<dbReference type="CDD" id="cd04301">
    <property type="entry name" value="NAT_SF"/>
    <property type="match status" value="1"/>
</dbReference>
<keyword evidence="2" id="KW-0808">Transferase</keyword>
<evidence type="ECO:0000259" key="1">
    <source>
        <dbReference type="PROSITE" id="PS51186"/>
    </source>
</evidence>
<dbReference type="AlphaFoldDB" id="A0A6N7XFV2"/>
<name>A0A6N7XFV2_9FIRM</name>
<feature type="domain" description="N-acetyltransferase" evidence="1">
    <location>
        <begin position="3"/>
        <end position="163"/>
    </location>
</feature>
<accession>A0A6N7XFV2</accession>
<dbReference type="GO" id="GO:0016747">
    <property type="term" value="F:acyltransferase activity, transferring groups other than amino-acyl groups"/>
    <property type="evidence" value="ECO:0007669"/>
    <property type="project" value="InterPro"/>
</dbReference>
<comment type="caution">
    <text evidence="2">The sequence shown here is derived from an EMBL/GenBank/DDBJ whole genome shotgun (WGS) entry which is preliminary data.</text>
</comment>
<gene>
    <name evidence="2" type="ORF">FYJ83_05230</name>
</gene>
<evidence type="ECO:0000313" key="2">
    <source>
        <dbReference type="EMBL" id="MSU00869.1"/>
    </source>
</evidence>
<dbReference type="PANTHER" id="PTHR43138:SF1">
    <property type="entry name" value="N-ACETYLTRANSFERASE ACA1"/>
    <property type="match status" value="1"/>
</dbReference>
<proteinExistence type="predicted"/>
<dbReference type="Gene3D" id="3.40.630.30">
    <property type="match status" value="1"/>
</dbReference>
<dbReference type="InterPro" id="IPR016181">
    <property type="entry name" value="Acyl_CoA_acyltransferase"/>
</dbReference>
<protein>
    <submittedName>
        <fullName evidence="2">GNAT family N-acetyltransferase</fullName>
    </submittedName>
</protein>
<dbReference type="SUPFAM" id="SSF55729">
    <property type="entry name" value="Acyl-CoA N-acyltransferases (Nat)"/>
    <property type="match status" value="1"/>
</dbReference>
<sequence length="167" mass="18914">MNINIRKAEEKDFEDIWNIFKDVVVKGDTYVFSPNSSEEVAYDYWFGNKVISYVAECDGKILGMYKLIANQPDLGSHVSNASFMVSSESRGKGLGRLMGEHCLKEAKKAGFKAMQFNFVISTNTKAVNLWKGLGFEIVGTLPKAYRHLELGYVDVYVMFRDLDDIEV</sequence>
<dbReference type="EMBL" id="VUNQ01000008">
    <property type="protein sequence ID" value="MSU00869.1"/>
    <property type="molecule type" value="Genomic_DNA"/>
</dbReference>
<dbReference type="InterPro" id="IPR052742">
    <property type="entry name" value="Mito_N-acetyltransferase"/>
</dbReference>
<keyword evidence="3" id="KW-1185">Reference proteome</keyword>
<dbReference type="RefSeq" id="WP_154439290.1">
    <property type="nucleotide sequence ID" value="NZ_JAHLPJ010000001.1"/>
</dbReference>
<dbReference type="InterPro" id="IPR000182">
    <property type="entry name" value="GNAT_dom"/>
</dbReference>
<organism evidence="2 3">
    <name type="scientific">Tissierella pigra</name>
    <dbReference type="NCBI Taxonomy" id="2607614"/>
    <lineage>
        <taxon>Bacteria</taxon>
        <taxon>Bacillati</taxon>
        <taxon>Bacillota</taxon>
        <taxon>Tissierellia</taxon>
        <taxon>Tissierellales</taxon>
        <taxon>Tissierellaceae</taxon>
        <taxon>Tissierella</taxon>
    </lineage>
</organism>
<reference evidence="2 3" key="1">
    <citation type="submission" date="2019-09" db="EMBL/GenBank/DDBJ databases">
        <title>In-depth cultivation of the pig gut microbiome towards novel bacterial diversity and tailored functional studies.</title>
        <authorList>
            <person name="Wylensek D."/>
            <person name="Hitch T.C.A."/>
            <person name="Clavel T."/>
        </authorList>
    </citation>
    <scope>NUCLEOTIDE SEQUENCE [LARGE SCALE GENOMIC DNA]</scope>
    <source>
        <strain evidence="2 3">WCA3-693-APC-4?</strain>
    </source>
</reference>